<proteinExistence type="inferred from homology"/>
<keyword evidence="4" id="KW-0350">Heme biosynthesis</keyword>
<dbReference type="EMBL" id="JAAGNN010000005">
    <property type="protein sequence ID" value="KAF4088632.1"/>
    <property type="molecule type" value="Genomic_DNA"/>
</dbReference>
<dbReference type="InterPro" id="IPR017703">
    <property type="entry name" value="YgfZ/GCV_T_CS"/>
</dbReference>
<organism evidence="9 10">
    <name type="scientific">Ameiurus melas</name>
    <name type="common">Black bullhead</name>
    <name type="synonym">Silurus melas</name>
    <dbReference type="NCBI Taxonomy" id="219545"/>
    <lineage>
        <taxon>Eukaryota</taxon>
        <taxon>Metazoa</taxon>
        <taxon>Chordata</taxon>
        <taxon>Craniata</taxon>
        <taxon>Vertebrata</taxon>
        <taxon>Euteleostomi</taxon>
        <taxon>Actinopterygii</taxon>
        <taxon>Neopterygii</taxon>
        <taxon>Teleostei</taxon>
        <taxon>Ostariophysi</taxon>
        <taxon>Siluriformes</taxon>
        <taxon>Ictaluridae</taxon>
        <taxon>Ameiurus</taxon>
    </lineage>
</organism>
<comment type="caution">
    <text evidence="9">The sequence shown here is derived from an EMBL/GenBank/DDBJ whole genome shotgun (WGS) entry which is preliminary data.</text>
</comment>
<protein>
    <recommendedName>
        <fullName evidence="7">Iron-sulfur cluster assembly factor IBA57, mitochondrial</fullName>
    </recommendedName>
    <alternativeName>
        <fullName evidence="5">Iron-sulfur cluster assembly factor homolog</fullName>
    </alternativeName>
</protein>
<keyword evidence="2" id="KW-0809">Transit peptide</keyword>
<evidence type="ECO:0000256" key="5">
    <source>
        <dbReference type="ARBA" id="ARBA00075513"/>
    </source>
</evidence>
<keyword evidence="10" id="KW-1185">Reference proteome</keyword>
<dbReference type="InterPro" id="IPR057460">
    <property type="entry name" value="CAF17_C"/>
</dbReference>
<accession>A0A7J6B0H2</accession>
<evidence type="ECO:0000256" key="7">
    <source>
        <dbReference type="ARBA" id="ARBA00093625"/>
    </source>
</evidence>
<name>A0A7J6B0H2_AMEME</name>
<evidence type="ECO:0000313" key="9">
    <source>
        <dbReference type="EMBL" id="KAF4088632.1"/>
    </source>
</evidence>
<dbReference type="NCBIfam" id="TIGR03317">
    <property type="entry name" value="ygfZ_signature"/>
    <property type="match status" value="1"/>
</dbReference>
<reference evidence="9 10" key="1">
    <citation type="submission" date="2020-02" db="EMBL/GenBank/DDBJ databases">
        <title>A chromosome-scale genome assembly of the black bullhead catfish (Ameiurus melas).</title>
        <authorList>
            <person name="Wen M."/>
            <person name="Zham M."/>
            <person name="Cabau C."/>
            <person name="Klopp C."/>
            <person name="Donnadieu C."/>
            <person name="Roques C."/>
            <person name="Bouchez O."/>
            <person name="Lampietro C."/>
            <person name="Jouanno E."/>
            <person name="Herpin A."/>
            <person name="Louis A."/>
            <person name="Berthelot C."/>
            <person name="Parey E."/>
            <person name="Roest-Crollius H."/>
            <person name="Braasch I."/>
            <person name="Postlethwait J."/>
            <person name="Robinson-Rechavi M."/>
            <person name="Echchiki A."/>
            <person name="Begum T."/>
            <person name="Montfort J."/>
            <person name="Schartl M."/>
            <person name="Bobe J."/>
            <person name="Guiguen Y."/>
        </authorList>
    </citation>
    <scope>NUCLEOTIDE SEQUENCE [LARGE SCALE GENOMIC DNA]</scope>
    <source>
        <strain evidence="9">M_S1</strain>
        <tissue evidence="9">Blood</tissue>
    </source>
</reference>
<evidence type="ECO:0000259" key="8">
    <source>
        <dbReference type="Pfam" id="PF25455"/>
    </source>
</evidence>
<dbReference type="FunFam" id="3.30.1360.120:FF:000015">
    <property type="entry name" value="IBA57, iron-sulfur cluster assembly"/>
    <property type="match status" value="1"/>
</dbReference>
<evidence type="ECO:0000256" key="4">
    <source>
        <dbReference type="ARBA" id="ARBA00023133"/>
    </source>
</evidence>
<gene>
    <name evidence="9" type="ORF">AMELA_G00056950</name>
</gene>
<dbReference type="GO" id="GO:0006783">
    <property type="term" value="P:heme biosynthetic process"/>
    <property type="evidence" value="ECO:0007669"/>
    <property type="project" value="UniProtKB-KW"/>
</dbReference>
<dbReference type="AlphaFoldDB" id="A0A7J6B0H2"/>
<dbReference type="SUPFAM" id="SSF103025">
    <property type="entry name" value="Folate-binding domain"/>
    <property type="match status" value="1"/>
</dbReference>
<comment type="similarity">
    <text evidence="6">Belongs to the GcvT family. CAF17/IBA57 subfamily.</text>
</comment>
<dbReference type="PANTHER" id="PTHR22602:SF0">
    <property type="entry name" value="TRANSFERASE CAF17, MITOCHONDRIAL-RELATED"/>
    <property type="match status" value="1"/>
</dbReference>
<evidence type="ECO:0000256" key="2">
    <source>
        <dbReference type="ARBA" id="ARBA00022946"/>
    </source>
</evidence>
<evidence type="ECO:0000256" key="3">
    <source>
        <dbReference type="ARBA" id="ARBA00023128"/>
    </source>
</evidence>
<evidence type="ECO:0000256" key="1">
    <source>
        <dbReference type="ARBA" id="ARBA00004173"/>
    </source>
</evidence>
<dbReference type="Pfam" id="PF25455">
    <property type="entry name" value="Beta-barrel_CAF17_C"/>
    <property type="match status" value="1"/>
</dbReference>
<comment type="subcellular location">
    <subcellularLocation>
        <location evidence="1">Mitochondrion</location>
    </subcellularLocation>
</comment>
<dbReference type="OrthoDB" id="191995at2759"/>
<evidence type="ECO:0000256" key="6">
    <source>
        <dbReference type="ARBA" id="ARBA00093447"/>
    </source>
</evidence>
<dbReference type="Gene3D" id="3.30.1360.120">
    <property type="entry name" value="Probable tRNA modification gtpase trme, domain 1"/>
    <property type="match status" value="1"/>
</dbReference>
<dbReference type="InterPro" id="IPR027266">
    <property type="entry name" value="TrmE/GcvT-like"/>
</dbReference>
<keyword evidence="3" id="KW-0496">Mitochondrion</keyword>
<dbReference type="InterPro" id="IPR045179">
    <property type="entry name" value="YgfZ/GcvT"/>
</dbReference>
<dbReference type="PANTHER" id="PTHR22602">
    <property type="entry name" value="TRANSFERASE CAF17, MITOCHONDRIAL-RELATED"/>
    <property type="match status" value="1"/>
</dbReference>
<dbReference type="GO" id="GO:0005759">
    <property type="term" value="C:mitochondrial matrix"/>
    <property type="evidence" value="ECO:0007669"/>
    <property type="project" value="TreeGrafter"/>
</dbReference>
<sequence>MAALLCAVLRLSQRARSRGAVIRRYGTQETAWTCHTLTHRALINVRGQDTHSYLQGLITNDVIALEETGPTALYTHLLNVQGRTLYDVIIYSLKESSDGSNSVLLECDSSMLNSITRHLKVYMIRRKVLVEACPDLVLWALLGLNTHCTHTAEGPEPESEPQPELRNGDGVVAMVRDPRTPLMGWRLITRNQENPPEIFTACKHGNTDDYHRHRYKIGVPEGVRDLPPGEALPLESNLVFLNGISFSKGCYIGQELTARTHHTGVVRKRLMPLSLSVPVENLPLGGAIESEQGKAAGKLRSGVGELGLGLVRLSHAKETLTVSSTQGEKVTLTASVPDWWPKDMKDKL</sequence>
<dbReference type="Proteomes" id="UP000593565">
    <property type="component" value="Unassembled WGS sequence"/>
</dbReference>
<feature type="domain" description="CAF17 C-terminal" evidence="8">
    <location>
        <begin position="267"/>
        <end position="342"/>
    </location>
</feature>
<dbReference type="GO" id="GO:0016226">
    <property type="term" value="P:iron-sulfur cluster assembly"/>
    <property type="evidence" value="ECO:0007669"/>
    <property type="project" value="TreeGrafter"/>
</dbReference>
<evidence type="ECO:0000313" key="10">
    <source>
        <dbReference type="Proteomes" id="UP000593565"/>
    </source>
</evidence>